<evidence type="ECO:0000313" key="7">
    <source>
        <dbReference type="EMBL" id="AIG28396.1"/>
    </source>
</evidence>
<evidence type="ECO:0000256" key="1">
    <source>
        <dbReference type="ARBA" id="ARBA00022670"/>
    </source>
</evidence>
<dbReference type="InterPro" id="IPR051929">
    <property type="entry name" value="VirAsm_ModProt"/>
</dbReference>
<name>A0A075RAH8_BRELA</name>
<dbReference type="GO" id="GO:0008270">
    <property type="term" value="F:zinc ion binding"/>
    <property type="evidence" value="ECO:0007669"/>
    <property type="project" value="TreeGrafter"/>
</dbReference>
<dbReference type="RefSeq" id="WP_041752404.1">
    <property type="nucleotide sequence ID" value="NZ_CP007806.1"/>
</dbReference>
<dbReference type="eggNOG" id="COG1310">
    <property type="taxonomic scope" value="Bacteria"/>
</dbReference>
<sequence>MNHTLLGSPFSHADQSILISKTLVSQLLVAAKQQLPYEFTALLGGHQNMITSSYPASSEVASTDTFLISPSIFFQSIAQMKKQQECWLGVLHTHPLSPAVPSSLDIQGWHYPQLCYWILSFATEIPDLALYQISQGHVQRHSYEII</sequence>
<proteinExistence type="predicted"/>
<feature type="domain" description="JAB" evidence="6">
    <location>
        <begin position="22"/>
        <end position="121"/>
    </location>
</feature>
<dbReference type="PANTHER" id="PTHR34858:SF1">
    <property type="entry name" value="CYSO-CYSTEINE PEPTIDASE"/>
    <property type="match status" value="1"/>
</dbReference>
<reference evidence="7 8" key="1">
    <citation type="journal article" date="2011" name="J. Bacteriol.">
        <title>Genome sequence of Brevibacillus laterosporus LMG 15441, a pathogen of invertebrates.</title>
        <authorList>
            <person name="Djukic M."/>
            <person name="Poehlein A."/>
            <person name="Thurmer A."/>
            <person name="Daniel R."/>
        </authorList>
    </citation>
    <scope>NUCLEOTIDE SEQUENCE [LARGE SCALE GENOMIC DNA]</scope>
    <source>
        <strain evidence="7 8">LMG 15441</strain>
    </source>
</reference>
<dbReference type="GO" id="GO:0006508">
    <property type="term" value="P:proteolysis"/>
    <property type="evidence" value="ECO:0007669"/>
    <property type="project" value="UniProtKB-KW"/>
</dbReference>
<keyword evidence="5" id="KW-0482">Metalloprotease</keyword>
<evidence type="ECO:0000256" key="3">
    <source>
        <dbReference type="ARBA" id="ARBA00022801"/>
    </source>
</evidence>
<evidence type="ECO:0000256" key="4">
    <source>
        <dbReference type="ARBA" id="ARBA00022833"/>
    </source>
</evidence>
<keyword evidence="3" id="KW-0378">Hydrolase</keyword>
<dbReference type="STRING" id="1042163.BRLA_c041190"/>
<dbReference type="AlphaFoldDB" id="A0A075RAH8"/>
<dbReference type="KEGG" id="blr:BRLA_c041190"/>
<keyword evidence="8" id="KW-1185">Reference proteome</keyword>
<dbReference type="InterPro" id="IPR028090">
    <property type="entry name" value="JAB_dom_prok"/>
</dbReference>
<organism evidence="7 8">
    <name type="scientific">Brevibacillus laterosporus LMG 15441</name>
    <dbReference type="NCBI Taxonomy" id="1042163"/>
    <lineage>
        <taxon>Bacteria</taxon>
        <taxon>Bacillati</taxon>
        <taxon>Bacillota</taxon>
        <taxon>Bacilli</taxon>
        <taxon>Bacillales</taxon>
        <taxon>Paenibacillaceae</taxon>
        <taxon>Brevibacillus</taxon>
    </lineage>
</organism>
<dbReference type="PANTHER" id="PTHR34858">
    <property type="entry name" value="CYSO-CYSTEINE PEPTIDASE"/>
    <property type="match status" value="1"/>
</dbReference>
<protein>
    <recommendedName>
        <fullName evidence="6">JAB domain-containing protein</fullName>
    </recommendedName>
</protein>
<dbReference type="Pfam" id="PF14464">
    <property type="entry name" value="Prok-JAB"/>
    <property type="match status" value="1"/>
</dbReference>
<keyword evidence="2" id="KW-0479">Metal-binding</keyword>
<dbReference type="Proteomes" id="UP000005850">
    <property type="component" value="Chromosome"/>
</dbReference>
<dbReference type="Gene3D" id="3.40.140.10">
    <property type="entry name" value="Cytidine Deaminase, domain 2"/>
    <property type="match status" value="1"/>
</dbReference>
<dbReference type="EMBL" id="CP007806">
    <property type="protein sequence ID" value="AIG28396.1"/>
    <property type="molecule type" value="Genomic_DNA"/>
</dbReference>
<dbReference type="HOGENOM" id="CLU_116765_1_1_9"/>
<evidence type="ECO:0000259" key="6">
    <source>
        <dbReference type="Pfam" id="PF14464"/>
    </source>
</evidence>
<keyword evidence="4" id="KW-0862">Zinc</keyword>
<evidence type="ECO:0000313" key="8">
    <source>
        <dbReference type="Proteomes" id="UP000005850"/>
    </source>
</evidence>
<accession>A0A075RAH8</accession>
<gene>
    <name evidence="7" type="ORF">BRLA_c041190</name>
</gene>
<dbReference type="GO" id="GO:0008235">
    <property type="term" value="F:metalloexopeptidase activity"/>
    <property type="evidence" value="ECO:0007669"/>
    <property type="project" value="TreeGrafter"/>
</dbReference>
<dbReference type="SUPFAM" id="SSF102712">
    <property type="entry name" value="JAB1/MPN domain"/>
    <property type="match status" value="1"/>
</dbReference>
<keyword evidence="1" id="KW-0645">Protease</keyword>
<evidence type="ECO:0000256" key="2">
    <source>
        <dbReference type="ARBA" id="ARBA00022723"/>
    </source>
</evidence>
<evidence type="ECO:0000256" key="5">
    <source>
        <dbReference type="ARBA" id="ARBA00023049"/>
    </source>
</evidence>